<protein>
    <recommendedName>
        <fullName evidence="4">DUF4412 domain-containing protein</fullName>
    </recommendedName>
</protein>
<evidence type="ECO:0000313" key="2">
    <source>
        <dbReference type="EMBL" id="TWU36115.1"/>
    </source>
</evidence>
<keyword evidence="3" id="KW-1185">Reference proteome</keyword>
<evidence type="ECO:0008006" key="4">
    <source>
        <dbReference type="Google" id="ProtNLM"/>
    </source>
</evidence>
<feature type="chain" id="PRO_5023076154" description="DUF4412 domain-containing protein" evidence="1">
    <location>
        <begin position="27"/>
        <end position="248"/>
    </location>
</feature>
<evidence type="ECO:0000313" key="3">
    <source>
        <dbReference type="Proteomes" id="UP000319143"/>
    </source>
</evidence>
<dbReference type="EMBL" id="SJPV01000006">
    <property type="protein sequence ID" value="TWU36115.1"/>
    <property type="molecule type" value="Genomic_DNA"/>
</dbReference>
<proteinExistence type="predicted"/>
<dbReference type="AlphaFoldDB" id="A0A5C6DIS5"/>
<evidence type="ECO:0000256" key="1">
    <source>
        <dbReference type="SAM" id="SignalP"/>
    </source>
</evidence>
<dbReference type="OrthoDB" id="249646at2"/>
<dbReference type="RefSeq" id="WP_146528144.1">
    <property type="nucleotide sequence ID" value="NZ_SJPV01000006.1"/>
</dbReference>
<dbReference type="Proteomes" id="UP000319143">
    <property type="component" value="Unassembled WGS sequence"/>
</dbReference>
<comment type="caution">
    <text evidence="2">The sequence shown here is derived from an EMBL/GenBank/DDBJ whole genome shotgun (WGS) entry which is preliminary data.</text>
</comment>
<keyword evidence="1" id="KW-0732">Signal</keyword>
<organism evidence="2 3">
    <name type="scientific">Novipirellula artificiosorum</name>
    <dbReference type="NCBI Taxonomy" id="2528016"/>
    <lineage>
        <taxon>Bacteria</taxon>
        <taxon>Pseudomonadati</taxon>
        <taxon>Planctomycetota</taxon>
        <taxon>Planctomycetia</taxon>
        <taxon>Pirellulales</taxon>
        <taxon>Pirellulaceae</taxon>
        <taxon>Novipirellula</taxon>
    </lineage>
</organism>
<sequence precursor="true">MLRNDSLFQLLWVFSLTCGLSATAGAQPATFRVETSIFEGSSKDAVAKHLILFDGGLVYDLPIIEDRFVTVYDSPRKRVILLDRQTKTRSTIGIEDLVRITAQARSAAETREQQARLGILATPEFDPDASVYSIEFGEASYKTTVQETSDVDIALQYGQFADLASRLNLVRRIGLPPFARMSLNQRIATDGKMPKETSLAIRRGIAVDRFRSTHQVIAYLSQSDRKQIEEAGSMLALYNEVGLEKMQP</sequence>
<reference evidence="2 3" key="1">
    <citation type="submission" date="2019-02" db="EMBL/GenBank/DDBJ databases">
        <title>Deep-cultivation of Planctomycetes and their phenomic and genomic characterization uncovers novel biology.</title>
        <authorList>
            <person name="Wiegand S."/>
            <person name="Jogler M."/>
            <person name="Boedeker C."/>
            <person name="Pinto D."/>
            <person name="Vollmers J."/>
            <person name="Rivas-Marin E."/>
            <person name="Kohn T."/>
            <person name="Peeters S.H."/>
            <person name="Heuer A."/>
            <person name="Rast P."/>
            <person name="Oberbeckmann S."/>
            <person name="Bunk B."/>
            <person name="Jeske O."/>
            <person name="Meyerdierks A."/>
            <person name="Storesund J.E."/>
            <person name="Kallscheuer N."/>
            <person name="Luecker S."/>
            <person name="Lage O.M."/>
            <person name="Pohl T."/>
            <person name="Merkel B.J."/>
            <person name="Hornburger P."/>
            <person name="Mueller R.-W."/>
            <person name="Bruemmer F."/>
            <person name="Labrenz M."/>
            <person name="Spormann A.M."/>
            <person name="Op Den Camp H."/>
            <person name="Overmann J."/>
            <person name="Amann R."/>
            <person name="Jetten M.S.M."/>
            <person name="Mascher T."/>
            <person name="Medema M.H."/>
            <person name="Devos D.P."/>
            <person name="Kaster A.-K."/>
            <person name="Ovreas L."/>
            <person name="Rohde M."/>
            <person name="Galperin M.Y."/>
            <person name="Jogler C."/>
        </authorList>
    </citation>
    <scope>NUCLEOTIDE SEQUENCE [LARGE SCALE GENOMIC DNA]</scope>
    <source>
        <strain evidence="2 3">Poly41</strain>
    </source>
</reference>
<gene>
    <name evidence="2" type="ORF">Poly41_38680</name>
</gene>
<accession>A0A5C6DIS5</accession>
<name>A0A5C6DIS5_9BACT</name>
<feature type="signal peptide" evidence="1">
    <location>
        <begin position="1"/>
        <end position="26"/>
    </location>
</feature>